<dbReference type="Proteomes" id="UP000316598">
    <property type="component" value="Unassembled WGS sequence"/>
</dbReference>
<dbReference type="InterPro" id="IPR036188">
    <property type="entry name" value="FAD/NAD-bd_sf"/>
</dbReference>
<reference evidence="6 7" key="1">
    <citation type="submission" date="2019-02" db="EMBL/GenBank/DDBJ databases">
        <title>Deep-cultivation of Planctomycetes and their phenomic and genomic characterization uncovers novel biology.</title>
        <authorList>
            <person name="Wiegand S."/>
            <person name="Jogler M."/>
            <person name="Boedeker C."/>
            <person name="Pinto D."/>
            <person name="Vollmers J."/>
            <person name="Rivas-Marin E."/>
            <person name="Kohn T."/>
            <person name="Peeters S.H."/>
            <person name="Heuer A."/>
            <person name="Rast P."/>
            <person name="Oberbeckmann S."/>
            <person name="Bunk B."/>
            <person name="Jeske O."/>
            <person name="Meyerdierks A."/>
            <person name="Storesund J.E."/>
            <person name="Kallscheuer N."/>
            <person name="Luecker S."/>
            <person name="Lage O.M."/>
            <person name="Pohl T."/>
            <person name="Merkel B.J."/>
            <person name="Hornburger P."/>
            <person name="Mueller R.-W."/>
            <person name="Bruemmer F."/>
            <person name="Labrenz M."/>
            <person name="Spormann A.M."/>
            <person name="Op Den Camp H."/>
            <person name="Overmann J."/>
            <person name="Amann R."/>
            <person name="Jetten M.S.M."/>
            <person name="Mascher T."/>
            <person name="Medema M.H."/>
            <person name="Devos D.P."/>
            <person name="Kaster A.-K."/>
            <person name="Ovreas L."/>
            <person name="Rohde M."/>
            <person name="Galperin M.Y."/>
            <person name="Jogler C."/>
        </authorList>
    </citation>
    <scope>NUCLEOTIDE SEQUENCE [LARGE SCALE GENOMIC DNA]</scope>
    <source>
        <strain evidence="6 7">Pla22</strain>
    </source>
</reference>
<dbReference type="Gene3D" id="2.40.30.10">
    <property type="entry name" value="Translation factors"/>
    <property type="match status" value="1"/>
</dbReference>
<name>A0A5C5WUR5_9BACT</name>
<dbReference type="InterPro" id="IPR023166">
    <property type="entry name" value="BaiN-like_dom_sf"/>
</dbReference>
<feature type="domain" description="RsdA/BaiN/AoA(So)-like Rossmann fold-like" evidence="4">
    <location>
        <begin position="1"/>
        <end position="411"/>
    </location>
</feature>
<dbReference type="InterPro" id="IPR004792">
    <property type="entry name" value="BaiN-like"/>
</dbReference>
<evidence type="ECO:0000313" key="7">
    <source>
        <dbReference type="Proteomes" id="UP000316598"/>
    </source>
</evidence>
<protein>
    <recommendedName>
        <fullName evidence="8">Tricarballylate dehydrogenase</fullName>
    </recommendedName>
</protein>
<dbReference type="Pfam" id="PF03486">
    <property type="entry name" value="HI0933_like"/>
    <property type="match status" value="1"/>
</dbReference>
<evidence type="ECO:0000256" key="2">
    <source>
        <dbReference type="ARBA" id="ARBA00022630"/>
    </source>
</evidence>
<comment type="caution">
    <text evidence="6">The sequence shown here is derived from an EMBL/GenBank/DDBJ whole genome shotgun (WGS) entry which is preliminary data.</text>
</comment>
<dbReference type="EMBL" id="SJPI01000001">
    <property type="protein sequence ID" value="TWT53743.1"/>
    <property type="molecule type" value="Genomic_DNA"/>
</dbReference>
<proteinExistence type="predicted"/>
<evidence type="ECO:0000256" key="3">
    <source>
        <dbReference type="ARBA" id="ARBA00022827"/>
    </source>
</evidence>
<accession>A0A5C5WUR5</accession>
<dbReference type="SUPFAM" id="SSF51905">
    <property type="entry name" value="FAD/NAD(P)-binding domain"/>
    <property type="match status" value="1"/>
</dbReference>
<dbReference type="InterPro" id="IPR055178">
    <property type="entry name" value="RsdA/BaiN/AoA(So)-like_dom"/>
</dbReference>
<dbReference type="SUPFAM" id="SSF160996">
    <property type="entry name" value="HI0933 insert domain-like"/>
    <property type="match status" value="1"/>
</dbReference>
<dbReference type="Pfam" id="PF22780">
    <property type="entry name" value="HI0933_like_1st"/>
    <property type="match status" value="1"/>
</dbReference>
<evidence type="ECO:0008006" key="8">
    <source>
        <dbReference type="Google" id="ProtNLM"/>
    </source>
</evidence>
<evidence type="ECO:0000259" key="4">
    <source>
        <dbReference type="Pfam" id="PF03486"/>
    </source>
</evidence>
<gene>
    <name evidence="6" type="ORF">Pla22_13750</name>
</gene>
<dbReference type="AlphaFoldDB" id="A0A5C5WUR5"/>
<sequence length="416" mass="44427">MVAATQAALRGARVILLEKNSKTGVKILMSGGTRCNITHNTDARGITEAFGKAKRFLQPSVGRFSPTDVVKMFNDAGVGTKVESTGKIFPVSNRAVQVRDALHQLAIDSGVELRLRTSVKDVKRHQADGKNQWSVVTENQTADSITTESLTADAVIITAGGRSWPGCGTTGDAYAWLTQLGHTIVRTRPALVPLVGGTAWMRSLSGITLEDCVATVRQKNEQGEVKTGRKAVLTSRRASMLLTHFGLSGPAAMDVSGVMTEARSMNNVHLEIDVVPEIDEASLNHCFAASNPDSAKRNVSTIISRMLPQRMADCIVQSIGTDCTVAQLPATMRRDLITQLKRMPVSITGTKGFEKAEVTAGGVALSEVDPKTMQSRLHPGLFIAGEVLDVDGWIGGYNFQSAFSTGHLAGSIAAEN</sequence>
<keyword evidence="7" id="KW-1185">Reference proteome</keyword>
<dbReference type="NCBIfam" id="TIGR00275">
    <property type="entry name" value="aminoacetone oxidase family FAD-binding enzyme"/>
    <property type="match status" value="1"/>
</dbReference>
<evidence type="ECO:0000313" key="6">
    <source>
        <dbReference type="EMBL" id="TWT53743.1"/>
    </source>
</evidence>
<dbReference type="Gene3D" id="1.10.8.260">
    <property type="entry name" value="HI0933 insert domain-like"/>
    <property type="match status" value="1"/>
</dbReference>
<evidence type="ECO:0000259" key="5">
    <source>
        <dbReference type="Pfam" id="PF22780"/>
    </source>
</evidence>
<feature type="domain" description="RsdA/BaiN/AoA(So)-like insert" evidence="5">
    <location>
        <begin position="188"/>
        <end position="358"/>
    </location>
</feature>
<keyword evidence="2" id="KW-0285">Flavoprotein</keyword>
<evidence type="ECO:0000256" key="1">
    <source>
        <dbReference type="ARBA" id="ARBA00001974"/>
    </source>
</evidence>
<organism evidence="6 7">
    <name type="scientific">Rubripirellula amarantea</name>
    <dbReference type="NCBI Taxonomy" id="2527999"/>
    <lineage>
        <taxon>Bacteria</taxon>
        <taxon>Pseudomonadati</taxon>
        <taxon>Planctomycetota</taxon>
        <taxon>Planctomycetia</taxon>
        <taxon>Pirellulales</taxon>
        <taxon>Pirellulaceae</taxon>
        <taxon>Rubripirellula</taxon>
    </lineage>
</organism>
<keyword evidence="3" id="KW-0274">FAD</keyword>
<comment type="cofactor">
    <cofactor evidence="1">
        <name>FAD</name>
        <dbReference type="ChEBI" id="CHEBI:57692"/>
    </cofactor>
</comment>
<dbReference type="PANTHER" id="PTHR42887:SF2">
    <property type="entry name" value="OS12G0638800 PROTEIN"/>
    <property type="match status" value="1"/>
</dbReference>
<dbReference type="PANTHER" id="PTHR42887">
    <property type="entry name" value="OS12G0638800 PROTEIN"/>
    <property type="match status" value="1"/>
</dbReference>
<dbReference type="Gene3D" id="3.50.50.60">
    <property type="entry name" value="FAD/NAD(P)-binding domain"/>
    <property type="match status" value="1"/>
</dbReference>
<dbReference type="InterPro" id="IPR057661">
    <property type="entry name" value="RsdA/BaiN/AoA(So)_Rossmann"/>
</dbReference>